<dbReference type="GO" id="GO:0006412">
    <property type="term" value="P:translation"/>
    <property type="evidence" value="ECO:0007669"/>
    <property type="project" value="InterPro"/>
</dbReference>
<dbReference type="GO" id="GO:0003735">
    <property type="term" value="F:structural constituent of ribosome"/>
    <property type="evidence" value="ECO:0007669"/>
    <property type="project" value="InterPro"/>
</dbReference>
<evidence type="ECO:0000256" key="8">
    <source>
        <dbReference type="ARBA" id="ARBA00023274"/>
    </source>
</evidence>
<dbReference type="AlphaFoldDB" id="A0A9N9A8G5"/>
<comment type="pathway">
    <text evidence="2">Amino-acid biosynthesis; L-cysteine biosynthesis; L-cysteine from L-homocysteine and L-serine: step 1/2.</text>
</comment>
<dbReference type="Gene3D" id="3.40.50.1100">
    <property type="match status" value="2"/>
</dbReference>
<evidence type="ECO:0000256" key="6">
    <source>
        <dbReference type="ARBA" id="ARBA00022898"/>
    </source>
</evidence>
<comment type="caution">
    <text evidence="12">The sequence shown here is derived from an EMBL/GenBank/DDBJ whole genome shotgun (WGS) entry which is preliminary data.</text>
</comment>
<comment type="similarity">
    <text evidence="3">Belongs to the cysteine synthase/cystathionine beta-synthase family.</text>
</comment>
<evidence type="ECO:0000256" key="10">
    <source>
        <dbReference type="PROSITE-ProRule" id="PRU00703"/>
    </source>
</evidence>
<dbReference type="GO" id="GO:0009069">
    <property type="term" value="P:serine family amino acid metabolic process"/>
    <property type="evidence" value="ECO:0007669"/>
    <property type="project" value="UniProtKB-ARBA"/>
</dbReference>
<name>A0A9N9A8G5_9GLOM</name>
<dbReference type="InterPro" id="IPR036052">
    <property type="entry name" value="TrpB-like_PALP_sf"/>
</dbReference>
<comment type="similarity">
    <text evidence="4">Belongs to the eukaryotic ribosomal protein eL32 family.</text>
</comment>
<evidence type="ECO:0000256" key="2">
    <source>
        <dbReference type="ARBA" id="ARBA00005003"/>
    </source>
</evidence>
<feature type="domain" description="CBS" evidence="11">
    <location>
        <begin position="364"/>
        <end position="420"/>
    </location>
</feature>
<evidence type="ECO:0000256" key="7">
    <source>
        <dbReference type="ARBA" id="ARBA00022980"/>
    </source>
</evidence>
<comment type="cofactor">
    <cofactor evidence="1">
        <name>pyridoxal 5'-phosphate</name>
        <dbReference type="ChEBI" id="CHEBI:597326"/>
    </cofactor>
</comment>
<comment type="catalytic activity">
    <reaction evidence="9">
        <text>L-homocysteine + L-serine = L,L-cystathionine + H2O</text>
        <dbReference type="Rhea" id="RHEA:10112"/>
        <dbReference type="ChEBI" id="CHEBI:15377"/>
        <dbReference type="ChEBI" id="CHEBI:33384"/>
        <dbReference type="ChEBI" id="CHEBI:58161"/>
        <dbReference type="ChEBI" id="CHEBI:58199"/>
        <dbReference type="EC" id="4.2.1.22"/>
    </reaction>
</comment>
<dbReference type="SUPFAM" id="SSF53686">
    <property type="entry name" value="Tryptophan synthase beta subunit-like PLP-dependent enzymes"/>
    <property type="match status" value="1"/>
</dbReference>
<dbReference type="SUPFAM" id="SSF54631">
    <property type="entry name" value="CBS-domain pair"/>
    <property type="match status" value="1"/>
</dbReference>
<dbReference type="GO" id="GO:0044272">
    <property type="term" value="P:sulfur compound biosynthetic process"/>
    <property type="evidence" value="ECO:0007669"/>
    <property type="project" value="UniProtKB-ARBA"/>
</dbReference>
<dbReference type="GO" id="GO:0006534">
    <property type="term" value="P:cysteine metabolic process"/>
    <property type="evidence" value="ECO:0007669"/>
    <property type="project" value="UniProtKB-ARBA"/>
</dbReference>
<gene>
    <name evidence="12" type="ORF">FCALED_LOCUS4722</name>
</gene>
<dbReference type="InterPro" id="IPR001926">
    <property type="entry name" value="TrpB-like_PALP"/>
</dbReference>
<evidence type="ECO:0000313" key="12">
    <source>
        <dbReference type="EMBL" id="CAG8521490.1"/>
    </source>
</evidence>
<dbReference type="EMBL" id="CAJVPQ010000939">
    <property type="protein sequence ID" value="CAG8521490.1"/>
    <property type="molecule type" value="Genomic_DNA"/>
</dbReference>
<dbReference type="Pfam" id="PF00571">
    <property type="entry name" value="CBS"/>
    <property type="match status" value="2"/>
</dbReference>
<accession>A0A9N9A8G5</accession>
<dbReference type="PANTHER" id="PTHR10314">
    <property type="entry name" value="CYSTATHIONINE BETA-SYNTHASE"/>
    <property type="match status" value="1"/>
</dbReference>
<evidence type="ECO:0000256" key="9">
    <source>
        <dbReference type="ARBA" id="ARBA00047490"/>
    </source>
</evidence>
<reference evidence="12" key="1">
    <citation type="submission" date="2021-06" db="EMBL/GenBank/DDBJ databases">
        <authorList>
            <person name="Kallberg Y."/>
            <person name="Tangrot J."/>
            <person name="Rosling A."/>
        </authorList>
    </citation>
    <scope>NUCLEOTIDE SEQUENCE</scope>
    <source>
        <strain evidence="12">UK204</strain>
    </source>
</reference>
<keyword evidence="6" id="KW-0663">Pyridoxal phosphate</keyword>
<dbReference type="InterPro" id="IPR001515">
    <property type="entry name" value="Ribosomal_eL32"/>
</dbReference>
<dbReference type="InterPro" id="IPR036351">
    <property type="entry name" value="Ribosomal_eL32_sf"/>
</dbReference>
<keyword evidence="13" id="KW-1185">Reference proteome</keyword>
<organism evidence="12 13">
    <name type="scientific">Funneliformis caledonium</name>
    <dbReference type="NCBI Taxonomy" id="1117310"/>
    <lineage>
        <taxon>Eukaryota</taxon>
        <taxon>Fungi</taxon>
        <taxon>Fungi incertae sedis</taxon>
        <taxon>Mucoromycota</taxon>
        <taxon>Glomeromycotina</taxon>
        <taxon>Glomeromycetes</taxon>
        <taxon>Glomerales</taxon>
        <taxon>Glomeraceae</taxon>
        <taxon>Funneliformis</taxon>
    </lineage>
</organism>
<sequence>MSISRPPPPIFDDISFSIGNTPIVRIKSLPTLVSSIELSNIELLAKLEYLNSLSGSIKDRVAKRVLEDVEKKKELNSKTTLIIPTSGNLGISIALLAHKKGYKTLVLVPERTSIDRIHILKALGVEIIRTQNEAHYDAPESNFSLAKKLSNEIANSIVIDEFNSQSNFKVHHEETAEEIYTQIEGKLDVLVVGVESGATITGLAKNLKSRISGLKVVAVEPQHSRIQDNKPINPSSVKDRKVEDIGNNFTPPILDMSLIDSWMRVNDQESFAMSRKLINDGLLAGPSSGSVVSAALSYIKQRSTAQENSTRILCILNDTARNYSTTLLSDEWLLENDLMDDEMIRKLEYQRSEKYRAASVEDLQLPAAVTVPPNITISHAIELMLEREYSQLPVIDSHKKLIGYVSLTSLQTQLDAGEAAPKDAVSKWLFSFGGSRTNNSKRERYQLITPDTPLSELAKFFEKHSFAVVTDSERKWCLGVATKYDLINFLNHRNSAKMVNPVKKVKIVKKRIKPFKRHQSDRYKSVKEAWRKPKGIDNRVRRRFKGQLLMPKIGYGSNKKTRHLMPNGFKKFLVSNVRELELLLMHNKTYAAEIAHNVSSRKRIAIIGRAQQLNIRVTNAKARVSTQEVD</sequence>
<dbReference type="PROSITE" id="PS51371">
    <property type="entry name" value="CBS"/>
    <property type="match status" value="1"/>
</dbReference>
<dbReference type="SUPFAM" id="SSF52042">
    <property type="entry name" value="Ribosomal protein L32e"/>
    <property type="match status" value="1"/>
</dbReference>
<dbReference type="InterPro" id="IPR046342">
    <property type="entry name" value="CBS_dom_sf"/>
</dbReference>
<dbReference type="EC" id="4.2.1.22" evidence="5"/>
<dbReference type="SMART" id="SM00116">
    <property type="entry name" value="CBS"/>
    <property type="match status" value="2"/>
</dbReference>
<dbReference type="SMART" id="SM01393">
    <property type="entry name" value="Ribosomal_L32e"/>
    <property type="match status" value="1"/>
</dbReference>
<proteinExistence type="inferred from homology"/>
<keyword evidence="8" id="KW-0687">Ribonucleoprotein</keyword>
<dbReference type="OrthoDB" id="2536440at2759"/>
<dbReference type="GO" id="GO:1990904">
    <property type="term" value="C:ribonucleoprotein complex"/>
    <property type="evidence" value="ECO:0007669"/>
    <property type="project" value="UniProtKB-KW"/>
</dbReference>
<dbReference type="Pfam" id="PF01655">
    <property type="entry name" value="Ribosomal_L32e"/>
    <property type="match status" value="1"/>
</dbReference>
<dbReference type="Gene3D" id="3.10.580.10">
    <property type="entry name" value="CBS-domain"/>
    <property type="match status" value="1"/>
</dbReference>
<dbReference type="Pfam" id="PF00291">
    <property type="entry name" value="PALP"/>
    <property type="match status" value="1"/>
</dbReference>
<evidence type="ECO:0000256" key="5">
    <source>
        <dbReference type="ARBA" id="ARBA00012041"/>
    </source>
</evidence>
<keyword evidence="10" id="KW-0129">CBS domain</keyword>
<dbReference type="GO" id="GO:0004122">
    <property type="term" value="F:cystathionine beta-synthase activity"/>
    <property type="evidence" value="ECO:0007669"/>
    <property type="project" value="UniProtKB-EC"/>
</dbReference>
<dbReference type="CDD" id="cd00513">
    <property type="entry name" value="Ribosomal_L32_L32e"/>
    <property type="match status" value="1"/>
</dbReference>
<dbReference type="InterPro" id="IPR000644">
    <property type="entry name" value="CBS_dom"/>
</dbReference>
<dbReference type="CDD" id="cd01561">
    <property type="entry name" value="CBS_like"/>
    <property type="match status" value="1"/>
</dbReference>
<evidence type="ECO:0000256" key="1">
    <source>
        <dbReference type="ARBA" id="ARBA00001933"/>
    </source>
</evidence>
<evidence type="ECO:0000256" key="4">
    <source>
        <dbReference type="ARBA" id="ARBA00008431"/>
    </source>
</evidence>
<dbReference type="InterPro" id="IPR050214">
    <property type="entry name" value="Cys_Synth/Cystath_Beta-Synth"/>
</dbReference>
<dbReference type="FunFam" id="3.40.50.1100:FF:000118">
    <property type="entry name" value="Related to CYS4-cystathionine beta-synthase"/>
    <property type="match status" value="1"/>
</dbReference>
<protein>
    <recommendedName>
        <fullName evidence="5">cystathionine beta-synthase</fullName>
        <ecNumber evidence="5">4.2.1.22</ecNumber>
    </recommendedName>
</protein>
<dbReference type="FunFam" id="3.40.50.1100:FF:000003">
    <property type="entry name" value="Cystathionine beta-synthase"/>
    <property type="match status" value="1"/>
</dbReference>
<dbReference type="GO" id="GO:0005840">
    <property type="term" value="C:ribosome"/>
    <property type="evidence" value="ECO:0007669"/>
    <property type="project" value="UniProtKB-KW"/>
</dbReference>
<evidence type="ECO:0000259" key="11">
    <source>
        <dbReference type="PROSITE" id="PS51371"/>
    </source>
</evidence>
<keyword evidence="7" id="KW-0689">Ribosomal protein</keyword>
<evidence type="ECO:0000256" key="3">
    <source>
        <dbReference type="ARBA" id="ARBA00007103"/>
    </source>
</evidence>
<evidence type="ECO:0000313" key="13">
    <source>
        <dbReference type="Proteomes" id="UP000789570"/>
    </source>
</evidence>
<dbReference type="Proteomes" id="UP000789570">
    <property type="component" value="Unassembled WGS sequence"/>
</dbReference>